<reference evidence="2 3" key="1">
    <citation type="submission" date="2015-12" db="EMBL/GenBank/DDBJ databases">
        <authorList>
            <person name="Shamseldin A."/>
            <person name="Moawad H."/>
            <person name="Abd El-Rahim W.M."/>
            <person name="Sadowsky M.J."/>
        </authorList>
    </citation>
    <scope>NUCLEOTIDE SEQUENCE [LARGE SCALE GENOMIC DNA]</scope>
    <source>
        <strain evidence="2 3">WF1</strain>
    </source>
</reference>
<dbReference type="Proteomes" id="UP000191980">
    <property type="component" value="Unassembled WGS sequence"/>
</dbReference>
<evidence type="ECO:0000313" key="3">
    <source>
        <dbReference type="Proteomes" id="UP000191980"/>
    </source>
</evidence>
<dbReference type="Pfam" id="PF01841">
    <property type="entry name" value="Transglut_core"/>
    <property type="match status" value="1"/>
</dbReference>
<evidence type="ECO:0000313" key="2">
    <source>
        <dbReference type="EMBL" id="OQK17284.1"/>
    </source>
</evidence>
<dbReference type="SMART" id="SM00460">
    <property type="entry name" value="TGc"/>
    <property type="match status" value="1"/>
</dbReference>
<comment type="caution">
    <text evidence="2">The sequence shown here is derived from an EMBL/GenBank/DDBJ whole genome shotgun (WGS) entry which is preliminary data.</text>
</comment>
<dbReference type="EMBL" id="LPUF01000001">
    <property type="protein sequence ID" value="OQK17284.1"/>
    <property type="molecule type" value="Genomic_DNA"/>
</dbReference>
<proteinExistence type="predicted"/>
<dbReference type="OrthoDB" id="5438043at2"/>
<dbReference type="STRING" id="1420851.AU255_05190"/>
<dbReference type="InterPro" id="IPR013589">
    <property type="entry name" value="Bac_transglu_N"/>
</dbReference>
<evidence type="ECO:0000259" key="1">
    <source>
        <dbReference type="SMART" id="SM00460"/>
    </source>
</evidence>
<dbReference type="AlphaFoldDB" id="A0A1V8M6U0"/>
<feature type="domain" description="Transglutaminase-like" evidence="1">
    <location>
        <begin position="178"/>
        <end position="248"/>
    </location>
</feature>
<dbReference type="Gene3D" id="3.10.620.30">
    <property type="match status" value="1"/>
</dbReference>
<gene>
    <name evidence="2" type="ORF">AU255_05190</name>
</gene>
<protein>
    <submittedName>
        <fullName evidence="2">Transglutaminase</fullName>
    </submittedName>
</protein>
<name>A0A1V8M6U0_9GAMM</name>
<dbReference type="Pfam" id="PF08379">
    <property type="entry name" value="Bact_transglu_N"/>
    <property type="match status" value="1"/>
</dbReference>
<organism evidence="2 3">
    <name type="scientific">Methyloprofundus sedimenti</name>
    <dbReference type="NCBI Taxonomy" id="1420851"/>
    <lineage>
        <taxon>Bacteria</taxon>
        <taxon>Pseudomonadati</taxon>
        <taxon>Pseudomonadota</taxon>
        <taxon>Gammaproteobacteria</taxon>
        <taxon>Methylococcales</taxon>
        <taxon>Methylococcaceae</taxon>
        <taxon>Methyloprofundus</taxon>
    </lineage>
</organism>
<sequence length="293" mass="32782">MKFTIKHTTQYSYNQSVDLCHSEARLLMRECSNQRSISSNIKISPAPQGYHERLDYFGNKVAFFSLQQPHKQLIVTALSEVEVLNNNLIINMASISWEDVLAQMRYTQAPLTELPLVQIYALDSALAAASMEIKAYAAESFQPGRTISAVAEDLTQRIYQDFSYDPTFTTIATPLATVLEHKRGVCQDFAHLAIACFRSFGLPARYVSGYIETTPPPGVVKLAGSDASHAWFSFFQPDYGWQDYDPTNNCKTGEQHITLAWGRDYNDVTPLKGLAIGSSQQQISVAVDVHRQI</sequence>
<dbReference type="InterPro" id="IPR038765">
    <property type="entry name" value="Papain-like_cys_pep_sf"/>
</dbReference>
<dbReference type="RefSeq" id="WP_080521894.1">
    <property type="nucleotide sequence ID" value="NZ_LPUF01000001.1"/>
</dbReference>
<keyword evidence="3" id="KW-1185">Reference proteome</keyword>
<dbReference type="PANTHER" id="PTHR33490">
    <property type="entry name" value="BLR5614 PROTEIN-RELATED"/>
    <property type="match status" value="1"/>
</dbReference>
<dbReference type="PANTHER" id="PTHR33490:SF7">
    <property type="entry name" value="BLR2979 PROTEIN"/>
    <property type="match status" value="1"/>
</dbReference>
<dbReference type="InterPro" id="IPR002931">
    <property type="entry name" value="Transglutaminase-like"/>
</dbReference>
<accession>A0A1V8M6U0</accession>
<dbReference type="SUPFAM" id="SSF54001">
    <property type="entry name" value="Cysteine proteinases"/>
    <property type="match status" value="1"/>
</dbReference>